<dbReference type="InterPro" id="IPR026749">
    <property type="entry name" value="Tmem135"/>
</dbReference>
<reference evidence="3" key="1">
    <citation type="journal article" date="2014" name="Proc. Natl. Acad. Sci. U.S.A.">
        <title>Extensive sampling of basidiomycete genomes demonstrates inadequacy of the white-rot/brown-rot paradigm for wood decay fungi.</title>
        <authorList>
            <person name="Riley R."/>
            <person name="Salamov A.A."/>
            <person name="Brown D.W."/>
            <person name="Nagy L.G."/>
            <person name="Floudas D."/>
            <person name="Held B.W."/>
            <person name="Levasseur A."/>
            <person name="Lombard V."/>
            <person name="Morin E."/>
            <person name="Otillar R."/>
            <person name="Lindquist E.A."/>
            <person name="Sun H."/>
            <person name="LaButti K.M."/>
            <person name="Schmutz J."/>
            <person name="Jabbour D."/>
            <person name="Luo H."/>
            <person name="Baker S.E."/>
            <person name="Pisabarro A.G."/>
            <person name="Walton J.D."/>
            <person name="Blanchette R.A."/>
            <person name="Henrissat B."/>
            <person name="Martin F."/>
            <person name="Cullen D."/>
            <person name="Hibbett D.S."/>
            <person name="Grigoriev I.V."/>
        </authorList>
    </citation>
    <scope>NUCLEOTIDE SEQUENCE [LARGE SCALE GENOMIC DNA]</scope>
    <source>
        <strain evidence="3">FD-172 SS1</strain>
    </source>
</reference>
<sequence length="537" mass="60797">MAPRPAPARSNSRAYLLASASFENLVALANDQERWHDARRMVWRDRGEPPVVLEGIPEIFEHAWKGGLRAGILAFGIRSGINMFLLLFKILRAPSSLRFALIRHAVLGSDSFRFAAMFGTFVSLYKFILNSLRFLPPLSHLRKKWLGAQSSPRFQPITPPSPVTPAYLEMGQIHLTEPHLTYSAFVAQWKISGKRWHATLAGSIAGLAILCETKARRVTIAQQMFVRGLQGSYNAWSEKHGFKVPHGDALVFGLCCAQIMYGFTMRPDTIPKSYHNWILDASRVRRDSLFANMGMVRDGTVSVKDIQQLVEWPNTTPANRTELLSLLERSASKCTPEQLAPCSVIHPWMDSCRTVQLDRWVDVFRWIAPVYAALHFIPMILFKRRELMRKPLHMLLRATKGTARSSAFLGTFVVIYQAFLCFKIQLYISRLSPFLPKPLREFLISKGSWWFAGLLTGFSLLVEAKHRRGELAMYVLPKGLEGAWGMMRGRGWVISVPYGESLLCALGMGMVMSTYQNDPQHLSGLVRRVLYQFIGPN</sequence>
<feature type="transmembrane region" description="Helical" evidence="1">
    <location>
        <begin position="403"/>
        <end position="428"/>
    </location>
</feature>
<keyword evidence="1" id="KW-1133">Transmembrane helix</keyword>
<evidence type="ECO:0000313" key="3">
    <source>
        <dbReference type="Proteomes" id="UP000027195"/>
    </source>
</evidence>
<protein>
    <recommendedName>
        <fullName evidence="4">Transmembrane protein 135 N-terminal domain-containing protein</fullName>
    </recommendedName>
</protein>
<dbReference type="EMBL" id="KL198032">
    <property type="protein sequence ID" value="KDQ15512.1"/>
    <property type="molecule type" value="Genomic_DNA"/>
</dbReference>
<dbReference type="PANTHER" id="PTHR12459">
    <property type="entry name" value="TRANSMEMBRANE PROTEIN 135-RELATED"/>
    <property type="match status" value="1"/>
</dbReference>
<keyword evidence="3" id="KW-1185">Reference proteome</keyword>
<proteinExistence type="predicted"/>
<dbReference type="AlphaFoldDB" id="A0A067MUG2"/>
<evidence type="ECO:0000256" key="1">
    <source>
        <dbReference type="SAM" id="Phobius"/>
    </source>
</evidence>
<evidence type="ECO:0008006" key="4">
    <source>
        <dbReference type="Google" id="ProtNLM"/>
    </source>
</evidence>
<keyword evidence="1" id="KW-0812">Transmembrane</keyword>
<dbReference type="Proteomes" id="UP000027195">
    <property type="component" value="Unassembled WGS sequence"/>
</dbReference>
<organism evidence="2 3">
    <name type="scientific">Botryobasidium botryosum (strain FD-172 SS1)</name>
    <dbReference type="NCBI Taxonomy" id="930990"/>
    <lineage>
        <taxon>Eukaryota</taxon>
        <taxon>Fungi</taxon>
        <taxon>Dikarya</taxon>
        <taxon>Basidiomycota</taxon>
        <taxon>Agaricomycotina</taxon>
        <taxon>Agaricomycetes</taxon>
        <taxon>Cantharellales</taxon>
        <taxon>Botryobasidiaceae</taxon>
        <taxon>Botryobasidium</taxon>
    </lineage>
</organism>
<feature type="transmembrane region" description="Helical" evidence="1">
    <location>
        <begin position="363"/>
        <end position="382"/>
    </location>
</feature>
<gene>
    <name evidence="2" type="ORF">BOTBODRAFT_108502</name>
</gene>
<name>A0A067MUG2_BOTB1</name>
<feature type="transmembrane region" description="Helical" evidence="1">
    <location>
        <begin position="448"/>
        <end position="464"/>
    </location>
</feature>
<accession>A0A067MUG2</accession>
<dbReference type="STRING" id="930990.A0A067MUG2"/>
<dbReference type="PANTHER" id="PTHR12459:SF6">
    <property type="entry name" value="GB|AAD46013.1"/>
    <property type="match status" value="1"/>
</dbReference>
<dbReference type="OrthoDB" id="291792at2759"/>
<dbReference type="InParanoid" id="A0A067MUG2"/>
<evidence type="ECO:0000313" key="2">
    <source>
        <dbReference type="EMBL" id="KDQ15512.1"/>
    </source>
</evidence>
<dbReference type="HOGENOM" id="CLU_016206_1_0_1"/>
<keyword evidence="1" id="KW-0472">Membrane</keyword>